<proteinExistence type="inferred from homology"/>
<feature type="domain" description="Type II secretion system protein GspF" evidence="8">
    <location>
        <begin position="216"/>
        <end position="340"/>
    </location>
</feature>
<evidence type="ECO:0000259" key="8">
    <source>
        <dbReference type="Pfam" id="PF00482"/>
    </source>
</evidence>
<gene>
    <name evidence="9" type="ORF">A2290_05135</name>
</gene>
<keyword evidence="5 7" id="KW-1133">Transmembrane helix</keyword>
<comment type="caution">
    <text evidence="9">The sequence shown here is derived from an EMBL/GenBank/DDBJ whole genome shotgun (WGS) entry which is preliminary data.</text>
</comment>
<reference evidence="9 10" key="1">
    <citation type="journal article" date="2016" name="Nat. Commun.">
        <title>Thousands of microbial genomes shed light on interconnected biogeochemical processes in an aquifer system.</title>
        <authorList>
            <person name="Anantharaman K."/>
            <person name="Brown C.T."/>
            <person name="Hug L.A."/>
            <person name="Sharon I."/>
            <person name="Castelle C.J."/>
            <person name="Probst A.J."/>
            <person name="Thomas B.C."/>
            <person name="Singh A."/>
            <person name="Wilkins M.J."/>
            <person name="Karaoz U."/>
            <person name="Brodie E.L."/>
            <person name="Williams K.H."/>
            <person name="Hubbard S.S."/>
            <person name="Banfield J.F."/>
        </authorList>
    </citation>
    <scope>NUCLEOTIDE SEQUENCE [LARGE SCALE GENOMIC DNA]</scope>
</reference>
<protein>
    <recommendedName>
        <fullName evidence="8">Type II secretion system protein GspF domain-containing protein</fullName>
    </recommendedName>
</protein>
<evidence type="ECO:0000256" key="2">
    <source>
        <dbReference type="ARBA" id="ARBA00005745"/>
    </source>
</evidence>
<dbReference type="Pfam" id="PF00482">
    <property type="entry name" value="T2SSF"/>
    <property type="match status" value="2"/>
</dbReference>
<comment type="similarity">
    <text evidence="2">Belongs to the GSP F family.</text>
</comment>
<evidence type="ECO:0000256" key="7">
    <source>
        <dbReference type="SAM" id="Phobius"/>
    </source>
</evidence>
<dbReference type="PANTHER" id="PTHR30012:SF0">
    <property type="entry name" value="TYPE II SECRETION SYSTEM PROTEIN F-RELATED"/>
    <property type="match status" value="1"/>
</dbReference>
<dbReference type="InterPro" id="IPR003004">
    <property type="entry name" value="GspF/PilC"/>
</dbReference>
<evidence type="ECO:0000256" key="5">
    <source>
        <dbReference type="ARBA" id="ARBA00022989"/>
    </source>
</evidence>
<name>A0A1F4S4E8_UNCSA</name>
<organism evidence="9 10">
    <name type="scientific">candidate division WOR-1 bacterium RIFOXYB2_FULL_36_35</name>
    <dbReference type="NCBI Taxonomy" id="1802578"/>
    <lineage>
        <taxon>Bacteria</taxon>
        <taxon>Bacillati</taxon>
        <taxon>Saganbacteria</taxon>
    </lineage>
</organism>
<dbReference type="PRINTS" id="PR00812">
    <property type="entry name" value="BCTERIALGSPF"/>
</dbReference>
<evidence type="ECO:0000256" key="6">
    <source>
        <dbReference type="ARBA" id="ARBA00023136"/>
    </source>
</evidence>
<feature type="transmembrane region" description="Helical" evidence="7">
    <location>
        <begin position="166"/>
        <end position="188"/>
    </location>
</feature>
<dbReference type="Proteomes" id="UP000177905">
    <property type="component" value="Unassembled WGS sequence"/>
</dbReference>
<dbReference type="InterPro" id="IPR042094">
    <property type="entry name" value="T2SS_GspF_sf"/>
</dbReference>
<dbReference type="AlphaFoldDB" id="A0A1F4S4E8"/>
<feature type="transmembrane region" description="Helical" evidence="7">
    <location>
        <begin position="321"/>
        <end position="342"/>
    </location>
</feature>
<dbReference type="PANTHER" id="PTHR30012">
    <property type="entry name" value="GENERAL SECRETION PATHWAY PROTEIN"/>
    <property type="match status" value="1"/>
</dbReference>
<evidence type="ECO:0000313" key="9">
    <source>
        <dbReference type="EMBL" id="OGC15312.1"/>
    </source>
</evidence>
<dbReference type="GO" id="GO:0005886">
    <property type="term" value="C:plasma membrane"/>
    <property type="evidence" value="ECO:0007669"/>
    <property type="project" value="UniProtKB-SubCell"/>
</dbReference>
<keyword evidence="3" id="KW-1003">Cell membrane</keyword>
<keyword evidence="4 7" id="KW-0812">Transmembrane</keyword>
<sequence>MNFEFFERALNKIARARRKTTLKASFFKQLASLLKTGIPLNKALKFLALHSDEKTKRNFAFISSRLEEGISFSRAIYEEGLISREIRNILKIAEENSMLEETLFRASAFLDRRDKFKKMLKTSLTYPFIVLIMSIFSFLGMIFFVLPSYSDLFSAFDFKLPLISRIAMVLPYYSWVLIFLLFILVFFVHKIFTDFDFCIKFPLAGNIRINMLMSDFCYSLSCQLKSGVSFVEAFHNFIDGLNSNVFKLKASLVVDKIRKGSSLSFAFASASDKLFNGLFVQLLAVGEESGRLADVLWEGGESFSEQVEYDLKNLASYIEPAATLLVGGVVAFVALAMIMPLFEMVNSLL</sequence>
<accession>A0A1F4S4E8</accession>
<evidence type="ECO:0000313" key="10">
    <source>
        <dbReference type="Proteomes" id="UP000177905"/>
    </source>
</evidence>
<keyword evidence="6 7" id="KW-0472">Membrane</keyword>
<feature type="transmembrane region" description="Helical" evidence="7">
    <location>
        <begin position="124"/>
        <end position="146"/>
    </location>
</feature>
<evidence type="ECO:0000256" key="1">
    <source>
        <dbReference type="ARBA" id="ARBA00004651"/>
    </source>
</evidence>
<feature type="domain" description="Type II secretion system protein GspF" evidence="8">
    <location>
        <begin position="26"/>
        <end position="147"/>
    </location>
</feature>
<comment type="subcellular location">
    <subcellularLocation>
        <location evidence="1">Cell membrane</location>
        <topology evidence="1">Multi-pass membrane protein</topology>
    </subcellularLocation>
</comment>
<dbReference type="Gene3D" id="1.20.81.30">
    <property type="entry name" value="Type II secretion system (T2SS), domain F"/>
    <property type="match status" value="2"/>
</dbReference>
<evidence type="ECO:0000256" key="3">
    <source>
        <dbReference type="ARBA" id="ARBA00022475"/>
    </source>
</evidence>
<dbReference type="InterPro" id="IPR018076">
    <property type="entry name" value="T2SS_GspF_dom"/>
</dbReference>
<dbReference type="EMBL" id="MEUA01000022">
    <property type="protein sequence ID" value="OGC15312.1"/>
    <property type="molecule type" value="Genomic_DNA"/>
</dbReference>
<evidence type="ECO:0000256" key="4">
    <source>
        <dbReference type="ARBA" id="ARBA00022692"/>
    </source>
</evidence>